<dbReference type="InterPro" id="IPR040442">
    <property type="entry name" value="Pyrv_kinase-like_dom_sf"/>
</dbReference>
<organism evidence="7 8">
    <name type="scientific">Salmonella enterica subsp. arizonae</name>
    <dbReference type="NCBI Taxonomy" id="59203"/>
    <lineage>
        <taxon>Bacteria</taxon>
        <taxon>Pseudomonadati</taxon>
        <taxon>Pseudomonadota</taxon>
        <taxon>Gammaproteobacteria</taxon>
        <taxon>Enterobacterales</taxon>
        <taxon>Enterobacteriaceae</taxon>
        <taxon>Salmonella</taxon>
    </lineage>
</organism>
<dbReference type="GO" id="GO:0005737">
    <property type="term" value="C:cytoplasm"/>
    <property type="evidence" value="ECO:0007669"/>
    <property type="project" value="UniProtKB-ARBA"/>
</dbReference>
<feature type="binding site" evidence="5">
    <location>
        <position position="305"/>
    </location>
    <ligand>
        <name>substrate</name>
    </ligand>
</feature>
<dbReference type="PANTHER" id="PTHR30502">
    <property type="entry name" value="2-KETO-3-DEOXY-L-RHAMNONATE ALDOLASE"/>
    <property type="match status" value="1"/>
</dbReference>
<dbReference type="InterPro" id="IPR015813">
    <property type="entry name" value="Pyrv/PenolPyrv_kinase-like_dom"/>
</dbReference>
<dbReference type="HAMAP" id="MF_01292">
    <property type="entry name" value="HKHD_aldolase"/>
    <property type="match status" value="1"/>
</dbReference>
<dbReference type="SUPFAM" id="SSF56529">
    <property type="entry name" value="FAH"/>
    <property type="match status" value="1"/>
</dbReference>
<evidence type="ECO:0000256" key="3">
    <source>
        <dbReference type="ARBA" id="ARBA00022797"/>
    </source>
</evidence>
<dbReference type="GO" id="GO:0043863">
    <property type="term" value="F:4-hydroxy-2-ketopimelate aldolase activity"/>
    <property type="evidence" value="ECO:0007669"/>
    <property type="project" value="RHEA"/>
</dbReference>
<dbReference type="AlphaFoldDB" id="A0A379SHJ5"/>
<feature type="active site" description="Proton acceptor" evidence="5">
    <location>
        <position position="175"/>
    </location>
</feature>
<keyword evidence="3 5" id="KW-0058">Aromatic hydrocarbons catabolism</keyword>
<comment type="subunit">
    <text evidence="5">Homohexamer; trimer of dimers.</text>
</comment>
<comment type="catalytic activity">
    <reaction evidence="5">
        <text>4-hydroxy-2-oxoheptanedioate = succinate semialdehyde + pyruvate</text>
        <dbReference type="Rhea" id="RHEA:25788"/>
        <dbReference type="ChEBI" id="CHEBI:15361"/>
        <dbReference type="ChEBI" id="CHEBI:57706"/>
        <dbReference type="ChEBI" id="CHEBI:73036"/>
        <dbReference type="EC" id="4.1.2.52"/>
    </reaction>
</comment>
<evidence type="ECO:0000313" key="7">
    <source>
        <dbReference type="EMBL" id="SUG28877.1"/>
    </source>
</evidence>
<dbReference type="GO" id="GO:0010124">
    <property type="term" value="P:phenylacetate catabolic process"/>
    <property type="evidence" value="ECO:0007669"/>
    <property type="project" value="InterPro"/>
</dbReference>
<dbReference type="EC" id="4.1.2.52" evidence="5"/>
<sequence>MPAATTIDPETQRPRKVFDTISDNAANAGVILGGRPIKPDELDLRWISALLYRNGVIEETGVAAGVSESSGQWRGVAANKLAPTMFSWKRDRSYSAARLPARYQRARATPFTSTTATWVRSVAGLCKEKTMKNAFKDALKAGRPQIGLWLGLANSYSAELVAGAGFDWLLIDGEHAPNNVQTVLTQLQAIAPYPSQPVVRPSWNDPVQIKQLLDVGAQTLLVPMVQNADEARDAVAATRYPPAGIRGVGSALARASRWNRIPDYLHEANDAMCVLVQIETREAMSNLASILDVDGIDGVFIGPADLSADMGFAGNPQHPAVQAAIENAIVQIRAAGKAPGILMANEQLAKRYLELGALFVAVGVDTTLLARGAEALAARFGAEKNAPGSSGVY</sequence>
<dbReference type="SUPFAM" id="SSF51621">
    <property type="entry name" value="Phosphoenolpyruvate/pyruvate domain"/>
    <property type="match status" value="1"/>
</dbReference>
<evidence type="ECO:0000256" key="1">
    <source>
        <dbReference type="ARBA" id="ARBA00005568"/>
    </source>
</evidence>
<evidence type="ECO:0000256" key="5">
    <source>
        <dbReference type="HAMAP-Rule" id="MF_01292"/>
    </source>
</evidence>
<feature type="binding site" evidence="5">
    <location>
        <position position="277"/>
    </location>
    <ligand>
        <name>substrate</name>
    </ligand>
</feature>
<dbReference type="InterPro" id="IPR012689">
    <property type="entry name" value="HpaI"/>
</dbReference>
<feature type="domain" description="HpcH/HpaI aldolase/citrate lyase" evidence="6">
    <location>
        <begin position="145"/>
        <end position="370"/>
    </location>
</feature>
<dbReference type="Proteomes" id="UP000255443">
    <property type="component" value="Unassembled WGS sequence"/>
</dbReference>
<feature type="binding site" evidence="5">
    <location>
        <position position="304"/>
    </location>
    <ligand>
        <name>substrate</name>
    </ligand>
</feature>
<gene>
    <name evidence="5 7" type="primary">hpaI</name>
    <name evidence="5" type="synonym">hpcH</name>
    <name evidence="7" type="ORF">NCTC7303_01023</name>
</gene>
<dbReference type="InterPro" id="IPR023701">
    <property type="entry name" value="HKHD_aldolase_ent"/>
</dbReference>
<keyword evidence="2 5" id="KW-0479">Metal-binding</keyword>
<dbReference type="NCBIfam" id="TIGR02311">
    <property type="entry name" value="HpaI"/>
    <property type="match status" value="1"/>
</dbReference>
<protein>
    <recommendedName>
        <fullName evidence="5">4-hydroxy-2-oxo-heptane-1,7-dioate aldolase</fullName>
        <ecNumber evidence="5">4.1.2.52</ecNumber>
    </recommendedName>
    <alternativeName>
        <fullName evidence="5">2,4-dihydroxyhept-2-ene-1,7-dioic acid aldolase</fullName>
        <shortName evidence="5">HHED aldolase</shortName>
    </alternativeName>
    <alternativeName>
        <fullName evidence="5">4-hydroxy-2-ketoheptane-1,7-dioate aldolase</fullName>
        <shortName evidence="5">HKHD aldolase</shortName>
    </alternativeName>
</protein>
<dbReference type="Pfam" id="PF03328">
    <property type="entry name" value="HpcH_HpaI"/>
    <property type="match status" value="1"/>
</dbReference>
<name>A0A379SHJ5_SALER</name>
<evidence type="ECO:0000313" key="8">
    <source>
        <dbReference type="Proteomes" id="UP000255443"/>
    </source>
</evidence>
<dbReference type="UniPathway" id="UPA00208">
    <property type="reaction ID" value="UER00422"/>
</dbReference>
<dbReference type="GO" id="GO:0046872">
    <property type="term" value="F:metal ion binding"/>
    <property type="evidence" value="ECO:0007669"/>
    <property type="project" value="UniProtKB-UniRule"/>
</dbReference>
<dbReference type="FunFam" id="3.20.20.60:FF:000004">
    <property type="entry name" value="5-keto-4-deoxy-D-glucarate aldolase"/>
    <property type="match status" value="1"/>
</dbReference>
<dbReference type="InterPro" id="IPR036663">
    <property type="entry name" value="Fumarylacetoacetase_C_sf"/>
</dbReference>
<comment type="pathway">
    <text evidence="5">Aromatic compound metabolism; 4-hydroxyphenylacetate degradation; pyruvate and succinate semialdehyde from 4-hydroxyphenylacetate: step 7/7.</text>
</comment>
<evidence type="ECO:0000256" key="2">
    <source>
        <dbReference type="ARBA" id="ARBA00022723"/>
    </source>
</evidence>
<comment type="similarity">
    <text evidence="1 5">Belongs to the HpcH/HpaI aldolase family.</text>
</comment>
<dbReference type="Gene3D" id="3.20.20.60">
    <property type="entry name" value="Phosphoenolpyruvate-binding domains"/>
    <property type="match status" value="1"/>
</dbReference>
<dbReference type="Gene3D" id="3.90.850.10">
    <property type="entry name" value="Fumarylacetoacetase-like, C-terminal domain"/>
    <property type="match status" value="1"/>
</dbReference>
<feature type="site" description="Transition state stabilizer" evidence="5">
    <location>
        <position position="200"/>
    </location>
</feature>
<dbReference type="EMBL" id="UGXC01000002">
    <property type="protein sequence ID" value="SUG28877.1"/>
    <property type="molecule type" value="Genomic_DNA"/>
</dbReference>
<reference evidence="7 8" key="1">
    <citation type="submission" date="2018-06" db="EMBL/GenBank/DDBJ databases">
        <authorList>
            <consortium name="Pathogen Informatics"/>
            <person name="Doyle S."/>
        </authorList>
    </citation>
    <scope>NUCLEOTIDE SEQUENCE [LARGE SCALE GENOMIC DNA]</scope>
    <source>
        <strain evidence="7 8">NCTC7303</strain>
    </source>
</reference>
<feature type="binding site" evidence="5">
    <location>
        <position position="305"/>
    </location>
    <ligand>
        <name>a divalent metal cation</name>
        <dbReference type="ChEBI" id="CHEBI:60240"/>
    </ligand>
</feature>
<evidence type="ECO:0000256" key="4">
    <source>
        <dbReference type="ARBA" id="ARBA00023239"/>
    </source>
</evidence>
<comment type="cofactor">
    <cofactor evidence="5">
        <name>a divalent metal cation</name>
        <dbReference type="ChEBI" id="CHEBI:60240"/>
    </cofactor>
    <text evidence="5">Binds 1 divalent metal cation per subunit.</text>
</comment>
<dbReference type="InterPro" id="IPR050251">
    <property type="entry name" value="HpcH-HpaI_aldolase"/>
</dbReference>
<feature type="site" description="Increases basicity of active site His" evidence="5">
    <location>
        <position position="214"/>
    </location>
</feature>
<dbReference type="PANTHER" id="PTHR30502:SF0">
    <property type="entry name" value="PHOSPHOENOLPYRUVATE CARBOXYLASE FAMILY PROTEIN"/>
    <property type="match status" value="1"/>
</dbReference>
<dbReference type="GO" id="GO:1901023">
    <property type="term" value="P:4-hydroxyphenylacetate catabolic process"/>
    <property type="evidence" value="ECO:0007669"/>
    <property type="project" value="UniProtKB-UniRule"/>
</dbReference>
<comment type="function">
    <text evidence="5">Catalyzes the reversible retro-aldol cleavage of 4-hydroxy-2-ketoheptane-1,7-dioate (HKHD) to pyruvate and succinic semialdehyde.</text>
</comment>
<feature type="binding site" evidence="5">
    <location>
        <position position="279"/>
    </location>
    <ligand>
        <name>a divalent metal cation</name>
        <dbReference type="ChEBI" id="CHEBI:60240"/>
    </ligand>
</feature>
<proteinExistence type="inferred from homology"/>
<keyword evidence="4 5" id="KW-0456">Lyase</keyword>
<accession>A0A379SHJ5</accession>
<evidence type="ECO:0000259" key="6">
    <source>
        <dbReference type="Pfam" id="PF03328"/>
    </source>
</evidence>
<dbReference type="InterPro" id="IPR005000">
    <property type="entry name" value="Aldolase/citrate-lyase_domain"/>
</dbReference>